<accession>A0A7Y6NLW7</accession>
<dbReference type="CDD" id="cd12109">
    <property type="entry name" value="Hr_FBXL5"/>
    <property type="match status" value="1"/>
</dbReference>
<gene>
    <name evidence="1" type="ORF">HQN59_07045</name>
</gene>
<dbReference type="InterPro" id="IPR045808">
    <property type="entry name" value="Hr_FBXL5"/>
</dbReference>
<protein>
    <submittedName>
        <fullName evidence="1">Hemerythrin domain-containing protein</fullName>
    </submittedName>
</protein>
<evidence type="ECO:0000313" key="2">
    <source>
        <dbReference type="Proteomes" id="UP000529637"/>
    </source>
</evidence>
<organism evidence="1 2">
    <name type="scientific">Piscinibacter koreensis</name>
    <dbReference type="NCBI Taxonomy" id="2742824"/>
    <lineage>
        <taxon>Bacteria</taxon>
        <taxon>Pseudomonadati</taxon>
        <taxon>Pseudomonadota</taxon>
        <taxon>Betaproteobacteria</taxon>
        <taxon>Burkholderiales</taxon>
        <taxon>Sphaerotilaceae</taxon>
        <taxon>Piscinibacter</taxon>
    </lineage>
</organism>
<dbReference type="GO" id="GO:0006879">
    <property type="term" value="P:intracellular iron ion homeostasis"/>
    <property type="evidence" value="ECO:0007669"/>
    <property type="project" value="InterPro"/>
</dbReference>
<keyword evidence="2" id="KW-1185">Reference proteome</keyword>
<dbReference type="EMBL" id="JABWMJ010000003">
    <property type="protein sequence ID" value="NUZ05516.1"/>
    <property type="molecule type" value="Genomic_DNA"/>
</dbReference>
<comment type="caution">
    <text evidence="1">The sequence shown here is derived from an EMBL/GenBank/DDBJ whole genome shotgun (WGS) entry which is preliminary data.</text>
</comment>
<reference evidence="1 2" key="1">
    <citation type="submission" date="2020-06" db="EMBL/GenBank/DDBJ databases">
        <title>Schlegella sp. ID0723 isolated from air conditioner.</title>
        <authorList>
            <person name="Kim D.Y."/>
            <person name="Kim D.-U."/>
        </authorList>
    </citation>
    <scope>NUCLEOTIDE SEQUENCE [LARGE SCALE GENOMIC DNA]</scope>
    <source>
        <strain evidence="1 2">ID0723</strain>
    </source>
</reference>
<sequence length="243" mass="26319">MSTSTLDAVRPATTVNTAAAPRFDMYAWIHKALRAFMSDTLVRIGRLDVSDPADRDAGLAQLNELLDFCCDHIRHENDFIHTAIEARRPAGASRVAGEHVDHLDSIDALRSEAAGLAAAPAASAPALALRLYRHLALFVAENFEHMHVEETQHNAMLWEQYSDAELVALHDRLVASIPPAGQLLVARWMLPMLPPVDRALLVGDMKAGMPPEALLGVLTMVRPHLDAAGWRKLALAAGVAPGA</sequence>
<dbReference type="Gene3D" id="1.20.120.520">
    <property type="entry name" value="nmb1532 protein domain like"/>
    <property type="match status" value="1"/>
</dbReference>
<proteinExistence type="predicted"/>
<evidence type="ECO:0000313" key="1">
    <source>
        <dbReference type="EMBL" id="NUZ05516.1"/>
    </source>
</evidence>
<dbReference type="RefSeq" id="WP_176067558.1">
    <property type="nucleotide sequence ID" value="NZ_JABWMJ010000003.1"/>
</dbReference>
<dbReference type="Proteomes" id="UP000529637">
    <property type="component" value="Unassembled WGS sequence"/>
</dbReference>
<dbReference type="AlphaFoldDB" id="A0A7Y6NLW7"/>
<name>A0A7Y6NLW7_9BURK</name>